<sequence length="421" mass="47975">MSQVGEKVFPEQIMMSHVEANACLYPHVEVLQGTKRSVKESSDKSKKSSPQMGSLSPESARQRFRSFCYHDAPGPYEVISQLQELCYQWLRPQIHSKEQILELLVLEQFLDVLPSHIQNWVQKYHPQNIKEAVALVDRFKRESGGISNEVTAHELGKDTVLLGGTAVAPGFKWKPAEPQPMGVFQEECSNIYQVLQEPGWNTHKETQPVYEGAVPDEENLTFCEQKSTLSWKMASELTLPKSQRPLTFEDVALYFSEEEWLIMDPNQRTLYLDVMQELYENVTSLGLLGNVSNYGLKIQSSNESFKAIQFKALSAVLSSESCLWNQPVMDKGTSKVSPNTPIPIIRRLADKYLKPTLASKNIKSFLLGRQLGRHRNDLDLSKWLWMLTRAAPGWSWPLPKSHITYLLMPVHNLGKCKKKVK</sequence>
<proteinExistence type="predicted"/>
<dbReference type="Ensembl" id="ENSOART00020066568.1">
    <property type="protein sequence ID" value="ENSOARP00020038560.1"/>
    <property type="gene ID" value="ENSOARG00020019077.2"/>
</dbReference>
<organism evidence="1">
    <name type="scientific">Ovis aries</name>
    <name type="common">Sheep</name>
    <dbReference type="NCBI Taxonomy" id="9940"/>
    <lineage>
        <taxon>Eukaryota</taxon>
        <taxon>Metazoa</taxon>
        <taxon>Chordata</taxon>
        <taxon>Craniata</taxon>
        <taxon>Vertebrata</taxon>
        <taxon>Euteleostomi</taxon>
        <taxon>Mammalia</taxon>
        <taxon>Eutheria</taxon>
        <taxon>Laurasiatheria</taxon>
        <taxon>Artiodactyla</taxon>
        <taxon>Ruminantia</taxon>
        <taxon>Pecora</taxon>
        <taxon>Bovidae</taxon>
        <taxon>Caprinae</taxon>
        <taxon>Ovis</taxon>
    </lineage>
</organism>
<protein>
    <submittedName>
        <fullName evidence="1">Zinc finger protein 75D</fullName>
    </submittedName>
</protein>
<reference evidence="1" key="1">
    <citation type="submission" date="2020-11" db="EMBL/GenBank/DDBJ databases">
        <authorList>
            <person name="Davenport K.M."/>
            <person name="Bickhart D.M."/>
            <person name="Smith T.P.L."/>
            <person name="Murdoch B.M."/>
            <person name="Rosen B.D."/>
        </authorList>
    </citation>
    <scope>NUCLEOTIDE SEQUENCE [LARGE SCALE GENOMIC DNA]</scope>
    <source>
        <strain evidence="1">OAR_USU_Benz2616</strain>
    </source>
</reference>
<gene>
    <name evidence="1" type="primary">ZNF75D</name>
</gene>
<accession>A0AC11D2X8</accession>
<reference evidence="1" key="3">
    <citation type="submission" date="2025-09" db="UniProtKB">
        <authorList>
            <consortium name="Ensembl"/>
        </authorList>
    </citation>
    <scope>IDENTIFICATION</scope>
</reference>
<name>A0AC11D2X8_SHEEP</name>
<evidence type="ECO:0000313" key="1">
    <source>
        <dbReference type="Ensembl" id="ENSOARP00020038560.1"/>
    </source>
</evidence>
<reference evidence="1" key="2">
    <citation type="submission" date="2025-08" db="UniProtKB">
        <authorList>
            <consortium name="Ensembl"/>
        </authorList>
    </citation>
    <scope>IDENTIFICATION</scope>
</reference>